<evidence type="ECO:0000313" key="1">
    <source>
        <dbReference type="EMBL" id="MEV0363136.1"/>
    </source>
</evidence>
<protein>
    <submittedName>
        <fullName evidence="1">Uncharacterized protein</fullName>
    </submittedName>
</protein>
<reference evidence="1 2" key="1">
    <citation type="submission" date="2024-06" db="EMBL/GenBank/DDBJ databases">
        <title>The Natural Products Discovery Center: Release of the First 8490 Sequenced Strains for Exploring Actinobacteria Biosynthetic Diversity.</title>
        <authorList>
            <person name="Kalkreuter E."/>
            <person name="Kautsar S.A."/>
            <person name="Yang D."/>
            <person name="Bader C.D."/>
            <person name="Teijaro C.N."/>
            <person name="Fluegel L."/>
            <person name="Davis C.M."/>
            <person name="Simpson J.R."/>
            <person name="Lauterbach L."/>
            <person name="Steele A.D."/>
            <person name="Gui C."/>
            <person name="Meng S."/>
            <person name="Li G."/>
            <person name="Viehrig K."/>
            <person name="Ye F."/>
            <person name="Su P."/>
            <person name="Kiefer A.F."/>
            <person name="Nichols A."/>
            <person name="Cepeda A.J."/>
            <person name="Yan W."/>
            <person name="Fan B."/>
            <person name="Jiang Y."/>
            <person name="Adhikari A."/>
            <person name="Zheng C.-J."/>
            <person name="Schuster L."/>
            <person name="Cowan T.M."/>
            <person name="Smanski M.J."/>
            <person name="Chevrette M.G."/>
            <person name="De Carvalho L.P.S."/>
            <person name="Shen B."/>
        </authorList>
    </citation>
    <scope>NUCLEOTIDE SEQUENCE [LARGE SCALE GENOMIC DNA]</scope>
    <source>
        <strain evidence="1 2">NPDC050671</strain>
    </source>
</reference>
<comment type="caution">
    <text evidence="1">The sequence shown here is derived from an EMBL/GenBank/DDBJ whole genome shotgun (WGS) entry which is preliminary data.</text>
</comment>
<name>A0ABV3F611_9NOCA</name>
<dbReference type="EMBL" id="JBFAIH010000004">
    <property type="protein sequence ID" value="MEV0363136.1"/>
    <property type="molecule type" value="Genomic_DNA"/>
</dbReference>
<proteinExistence type="predicted"/>
<dbReference type="Proteomes" id="UP001551658">
    <property type="component" value="Unassembled WGS sequence"/>
</dbReference>
<sequence length="201" mass="22131">MNGDQRAVVNAILYGVQFADTLNAAEVDRTSSSLLHHPLWSLTPEQEYQSIVDALESGSEIGSIFGPRHSEVAVRNFLQQVVDRLDALRPWPDLPFQELSEIRWSEFSDAPAIARVAVSWPEIETRVGRIFTESLPDSRQYLLLRLRSGIEVGFVWPGENEDSTAIVAPHASVPEADIVQEIVDATDLGSPEVVVLGGTAQ</sequence>
<organism evidence="1 2">
    <name type="scientific">Nocardia fusca</name>
    <dbReference type="NCBI Taxonomy" id="941183"/>
    <lineage>
        <taxon>Bacteria</taxon>
        <taxon>Bacillati</taxon>
        <taxon>Actinomycetota</taxon>
        <taxon>Actinomycetes</taxon>
        <taxon>Mycobacteriales</taxon>
        <taxon>Nocardiaceae</taxon>
        <taxon>Nocardia</taxon>
    </lineage>
</organism>
<accession>A0ABV3F611</accession>
<dbReference type="RefSeq" id="WP_357976793.1">
    <property type="nucleotide sequence ID" value="NZ_JBFAIH010000004.1"/>
</dbReference>
<evidence type="ECO:0000313" key="2">
    <source>
        <dbReference type="Proteomes" id="UP001551658"/>
    </source>
</evidence>
<gene>
    <name evidence="1" type="ORF">AB0H72_10590</name>
</gene>
<keyword evidence="2" id="KW-1185">Reference proteome</keyword>